<accession>A0A9Q4H0D6</accession>
<name>A0A9Q4H0D6_9STAP</name>
<dbReference type="AlphaFoldDB" id="A0A9Q4H0D6"/>
<dbReference type="EMBL" id="JANSKX010000036">
    <property type="protein sequence ID" value="MCY1595615.1"/>
    <property type="molecule type" value="Genomic_DNA"/>
</dbReference>
<reference evidence="1" key="1">
    <citation type="journal article" date="2022" name="Int. J. Mol. Sci.">
        <title>Phenotypic and genotypic virulence characterisation of Staphylococcus pettenkoferi strains isolated from human bloodstream and diabetic foot infections.</title>
        <authorList>
            <person name="Magnan C."/>
        </authorList>
    </citation>
    <scope>NUCLEOTIDE SEQUENCE</scope>
    <source>
        <strain evidence="1">NSP020P</strain>
    </source>
</reference>
<dbReference type="Proteomes" id="UP001081438">
    <property type="component" value="Unassembled WGS sequence"/>
</dbReference>
<protein>
    <submittedName>
        <fullName evidence="1">Cyclic lactone autoinducer peptide</fullName>
    </submittedName>
</protein>
<evidence type="ECO:0000313" key="2">
    <source>
        <dbReference type="Proteomes" id="UP001081438"/>
    </source>
</evidence>
<dbReference type="SMART" id="SM00794">
    <property type="entry name" value="AgrD"/>
    <property type="match status" value="1"/>
</dbReference>
<proteinExistence type="predicted"/>
<sequence>MAIINIILNMLIKSLTYIGDKAIMISCHAWYDEPEVPKELTDLYDK</sequence>
<dbReference type="RefSeq" id="WP_268211293.1">
    <property type="nucleotide sequence ID" value="NZ_JANSKK010000012.1"/>
</dbReference>
<gene>
    <name evidence="1" type="ORF">NW112_10230</name>
</gene>
<evidence type="ECO:0000313" key="1">
    <source>
        <dbReference type="EMBL" id="MCY1595615.1"/>
    </source>
</evidence>
<organism evidence="1 2">
    <name type="scientific">Staphylococcus pettenkoferi</name>
    <dbReference type="NCBI Taxonomy" id="170573"/>
    <lineage>
        <taxon>Bacteria</taxon>
        <taxon>Bacillati</taxon>
        <taxon>Bacillota</taxon>
        <taxon>Bacilli</taxon>
        <taxon>Bacillales</taxon>
        <taxon>Staphylococcaceae</taxon>
        <taxon>Staphylococcus</taxon>
    </lineage>
</organism>
<dbReference type="NCBIfam" id="TIGR04223">
    <property type="entry name" value="quorum_AgrD"/>
    <property type="match status" value="1"/>
</dbReference>
<dbReference type="InterPro" id="IPR009229">
    <property type="entry name" value="AgrD"/>
</dbReference>
<dbReference type="Pfam" id="PF05931">
    <property type="entry name" value="AgrD"/>
    <property type="match status" value="1"/>
</dbReference>
<comment type="caution">
    <text evidence="1">The sequence shown here is derived from an EMBL/GenBank/DDBJ whole genome shotgun (WGS) entry which is preliminary data.</text>
</comment>